<evidence type="ECO:0000259" key="1">
    <source>
        <dbReference type="Pfam" id="PF04577"/>
    </source>
</evidence>
<dbReference type="AlphaFoldDB" id="A2FR93"/>
<keyword evidence="3" id="KW-1185">Reference proteome</keyword>
<dbReference type="RefSeq" id="XP_001305499.1">
    <property type="nucleotide sequence ID" value="XM_001305498.1"/>
</dbReference>
<evidence type="ECO:0000313" key="3">
    <source>
        <dbReference type="Proteomes" id="UP000001542"/>
    </source>
</evidence>
<organism evidence="2 3">
    <name type="scientific">Trichomonas vaginalis (strain ATCC PRA-98 / G3)</name>
    <dbReference type="NCBI Taxonomy" id="412133"/>
    <lineage>
        <taxon>Eukaryota</taxon>
        <taxon>Metamonada</taxon>
        <taxon>Parabasalia</taxon>
        <taxon>Trichomonadida</taxon>
        <taxon>Trichomonadidae</taxon>
        <taxon>Trichomonas</taxon>
    </lineage>
</organism>
<dbReference type="Proteomes" id="UP000001542">
    <property type="component" value="Unassembled WGS sequence"/>
</dbReference>
<name>A2FR93_TRIV3</name>
<dbReference type="Pfam" id="PF04577">
    <property type="entry name" value="Glyco_transf_61"/>
    <property type="match status" value="1"/>
</dbReference>
<dbReference type="InParanoid" id="A2FR93"/>
<reference evidence="2" key="1">
    <citation type="submission" date="2006-10" db="EMBL/GenBank/DDBJ databases">
        <authorList>
            <person name="Amadeo P."/>
            <person name="Zhao Q."/>
            <person name="Wortman J."/>
            <person name="Fraser-Liggett C."/>
            <person name="Carlton J."/>
        </authorList>
    </citation>
    <scope>NUCLEOTIDE SEQUENCE</scope>
    <source>
        <strain evidence="2">G3</strain>
    </source>
</reference>
<dbReference type="VEuPathDB" id="TrichDB:TVAGG3_0629580"/>
<dbReference type="KEGG" id="tva:4750281"/>
<dbReference type="VEuPathDB" id="TrichDB:TVAG_316330"/>
<gene>
    <name evidence="2" type="ORF">TVAG_316330</name>
</gene>
<protein>
    <recommendedName>
        <fullName evidence="1">Glycosyltransferase 61 catalytic domain-containing protein</fullName>
    </recommendedName>
</protein>
<feature type="domain" description="Glycosyltransferase 61 catalytic" evidence="1">
    <location>
        <begin position="2"/>
        <end position="170"/>
    </location>
</feature>
<dbReference type="GO" id="GO:0016757">
    <property type="term" value="F:glycosyltransferase activity"/>
    <property type="evidence" value="ECO:0007669"/>
    <property type="project" value="InterPro"/>
</dbReference>
<accession>A2FR93</accession>
<evidence type="ECO:0000313" key="2">
    <source>
        <dbReference type="EMBL" id="EAX92569.1"/>
    </source>
</evidence>
<dbReference type="InterPro" id="IPR049625">
    <property type="entry name" value="Glyco_transf_61_cat"/>
</dbReference>
<dbReference type="EMBL" id="DS113959">
    <property type="protein sequence ID" value="EAX92569.1"/>
    <property type="molecule type" value="Genomic_DNA"/>
</dbReference>
<reference evidence="2" key="2">
    <citation type="journal article" date="2007" name="Science">
        <title>Draft genome sequence of the sexually transmitted pathogen Trichomonas vaginalis.</title>
        <authorList>
            <person name="Carlton J.M."/>
            <person name="Hirt R.P."/>
            <person name="Silva J.C."/>
            <person name="Delcher A.L."/>
            <person name="Schatz M."/>
            <person name="Zhao Q."/>
            <person name="Wortman J.R."/>
            <person name="Bidwell S.L."/>
            <person name="Alsmark U.C.M."/>
            <person name="Besteiro S."/>
            <person name="Sicheritz-Ponten T."/>
            <person name="Noel C.J."/>
            <person name="Dacks J.B."/>
            <person name="Foster P.G."/>
            <person name="Simillion C."/>
            <person name="Van de Peer Y."/>
            <person name="Miranda-Saavedra D."/>
            <person name="Barton G.J."/>
            <person name="Westrop G.D."/>
            <person name="Mueller S."/>
            <person name="Dessi D."/>
            <person name="Fiori P.L."/>
            <person name="Ren Q."/>
            <person name="Paulsen I."/>
            <person name="Zhang H."/>
            <person name="Bastida-Corcuera F.D."/>
            <person name="Simoes-Barbosa A."/>
            <person name="Brown M.T."/>
            <person name="Hayes R.D."/>
            <person name="Mukherjee M."/>
            <person name="Okumura C.Y."/>
            <person name="Schneider R."/>
            <person name="Smith A.J."/>
            <person name="Vanacova S."/>
            <person name="Villalvazo M."/>
            <person name="Haas B.J."/>
            <person name="Pertea M."/>
            <person name="Feldblyum T.V."/>
            <person name="Utterback T.R."/>
            <person name="Shu C.L."/>
            <person name="Osoegawa K."/>
            <person name="de Jong P.J."/>
            <person name="Hrdy I."/>
            <person name="Horvathova L."/>
            <person name="Zubacova Z."/>
            <person name="Dolezal P."/>
            <person name="Malik S.B."/>
            <person name="Logsdon J.M. Jr."/>
            <person name="Henze K."/>
            <person name="Gupta A."/>
            <person name="Wang C.C."/>
            <person name="Dunne R.L."/>
            <person name="Upcroft J.A."/>
            <person name="Upcroft P."/>
            <person name="White O."/>
            <person name="Salzberg S.L."/>
            <person name="Tang P."/>
            <person name="Chiu C.-H."/>
            <person name="Lee Y.-S."/>
            <person name="Embley T.M."/>
            <person name="Coombs G.H."/>
            <person name="Mottram J.C."/>
            <person name="Tachezy J."/>
            <person name="Fraser-Liggett C.M."/>
            <person name="Johnson P.J."/>
        </authorList>
    </citation>
    <scope>NUCLEOTIDE SEQUENCE [LARGE SCALE GENOMIC DNA]</scope>
    <source>
        <strain evidence="2">G3</strain>
    </source>
</reference>
<proteinExistence type="predicted"/>
<sequence length="284" mass="32579">MDMLCGLISIPSEVLSDAEIFINFDEESVLKQHMAIFGFNPIHVHSLPDGWVFGHEIHINVGYHEAMCLHQSWKQLHNLFYEKMNLSGIKPINHVFLNKEKGKWSHIRNLDEIIDVAKQMYPGYNWINIPIEKTRNTSEIARIFAETKLLISSGGSLSFNNIFMQPACGLLMYCGSCPVDTGTVATACVLDLWFFASPTPEIETWKIKDPAPRYDPSKFKRDLPYIVYAVYNQSWPADIDKVGKIFYPGDYKEGLRKILLDHNLNSSTIVRYDELDTNNFLIEV</sequence>